<accession>A0A448NNC5</accession>
<dbReference type="EC" id="2.7.13.3" evidence="5"/>
<dbReference type="GO" id="GO:0016020">
    <property type="term" value="C:membrane"/>
    <property type="evidence" value="ECO:0007669"/>
    <property type="project" value="InterPro"/>
</dbReference>
<dbReference type="EMBL" id="LR134441">
    <property type="protein sequence ID" value="VEH96445.1"/>
    <property type="molecule type" value="Genomic_DNA"/>
</dbReference>
<keyword evidence="5" id="KW-0418">Kinase</keyword>
<dbReference type="AlphaFoldDB" id="A0A448NNC5"/>
<evidence type="ECO:0000313" key="5">
    <source>
        <dbReference type="EMBL" id="VEH96445.1"/>
    </source>
</evidence>
<dbReference type="PANTHER" id="PTHR34220:SF7">
    <property type="entry name" value="SENSOR HISTIDINE KINASE YPDA"/>
    <property type="match status" value="1"/>
</dbReference>
<organism evidence="5 7">
    <name type="scientific">Kaistella antarctica</name>
    <dbReference type="NCBI Taxonomy" id="266748"/>
    <lineage>
        <taxon>Bacteria</taxon>
        <taxon>Pseudomonadati</taxon>
        <taxon>Bacteroidota</taxon>
        <taxon>Flavobacteriia</taxon>
        <taxon>Flavobacteriales</taxon>
        <taxon>Weeksellaceae</taxon>
        <taxon>Chryseobacterium group</taxon>
        <taxon>Kaistella</taxon>
    </lineage>
</organism>
<feature type="transmembrane region" description="Helical" evidence="2">
    <location>
        <begin position="36"/>
        <end position="52"/>
    </location>
</feature>
<evidence type="ECO:0000259" key="3">
    <source>
        <dbReference type="Pfam" id="PF06580"/>
    </source>
</evidence>
<dbReference type="InterPro" id="IPR050640">
    <property type="entry name" value="Bact_2-comp_sensor_kinase"/>
</dbReference>
<dbReference type="OrthoDB" id="6190788at2"/>
<dbReference type="InterPro" id="IPR036890">
    <property type="entry name" value="HATPase_C_sf"/>
</dbReference>
<evidence type="ECO:0000256" key="1">
    <source>
        <dbReference type="SAM" id="Coils"/>
    </source>
</evidence>
<keyword evidence="2" id="KW-0812">Transmembrane</keyword>
<feature type="transmembrane region" description="Helical" evidence="2">
    <location>
        <begin position="6"/>
        <end position="29"/>
    </location>
</feature>
<dbReference type="RefSeq" id="WP_051803508.1">
    <property type="nucleotide sequence ID" value="NZ_FOIX01000002.1"/>
</dbReference>
<feature type="transmembrane region" description="Helical" evidence="2">
    <location>
        <begin position="137"/>
        <end position="154"/>
    </location>
</feature>
<dbReference type="GO" id="GO:0000155">
    <property type="term" value="F:phosphorelay sensor kinase activity"/>
    <property type="evidence" value="ECO:0007669"/>
    <property type="project" value="InterPro"/>
</dbReference>
<evidence type="ECO:0000313" key="7">
    <source>
        <dbReference type="Proteomes" id="UP000270036"/>
    </source>
</evidence>
<dbReference type="Proteomes" id="UP000028349">
    <property type="component" value="Unassembled WGS sequence"/>
</dbReference>
<dbReference type="SUPFAM" id="SSF55874">
    <property type="entry name" value="ATPase domain of HSP90 chaperone/DNA topoisomerase II/histidine kinase"/>
    <property type="match status" value="1"/>
</dbReference>
<evidence type="ECO:0000313" key="6">
    <source>
        <dbReference type="Proteomes" id="UP000028349"/>
    </source>
</evidence>
<proteinExistence type="predicted"/>
<dbReference type="EMBL" id="JPEP01000001">
    <property type="protein sequence ID" value="KEY19798.1"/>
    <property type="molecule type" value="Genomic_DNA"/>
</dbReference>
<feature type="transmembrane region" description="Helical" evidence="2">
    <location>
        <begin position="104"/>
        <end position="125"/>
    </location>
</feature>
<dbReference type="InterPro" id="IPR010559">
    <property type="entry name" value="Sig_transdc_His_kin_internal"/>
</dbReference>
<reference evidence="5 7" key="2">
    <citation type="submission" date="2018-12" db="EMBL/GenBank/DDBJ databases">
        <authorList>
            <consortium name="Pathogen Informatics"/>
        </authorList>
    </citation>
    <scope>NUCLEOTIDE SEQUENCE [LARGE SCALE GENOMIC DNA]</scope>
    <source>
        <strain evidence="5 7">NCTC13489</strain>
    </source>
</reference>
<feature type="transmembrane region" description="Helical" evidence="2">
    <location>
        <begin position="166"/>
        <end position="187"/>
    </location>
</feature>
<feature type="domain" description="Signal transduction histidine kinase internal region" evidence="3">
    <location>
        <begin position="283"/>
        <end position="360"/>
    </location>
</feature>
<dbReference type="KEGG" id="cant:NCTC13489_00464"/>
<feature type="transmembrane region" description="Helical" evidence="2">
    <location>
        <begin position="199"/>
        <end position="219"/>
    </location>
</feature>
<keyword evidence="5" id="KW-0808">Transferase</keyword>
<reference evidence="4 6" key="1">
    <citation type="submission" date="2014-07" db="EMBL/GenBank/DDBJ databases">
        <authorList>
            <person name="Pisani N.G."/>
            <person name="Newman J.D."/>
        </authorList>
    </citation>
    <scope>NUCLEOTIDE SEQUENCE [LARGE SCALE GENOMIC DNA]</scope>
    <source>
        <strain evidence="4 6">LMG 24720</strain>
    </source>
</reference>
<dbReference type="Proteomes" id="UP000270036">
    <property type="component" value="Chromosome"/>
</dbReference>
<keyword evidence="2" id="KW-0472">Membrane</keyword>
<keyword evidence="6" id="KW-1185">Reference proteome</keyword>
<evidence type="ECO:0000256" key="2">
    <source>
        <dbReference type="SAM" id="Phobius"/>
    </source>
</evidence>
<sequence length="490" mass="57397">MDLGPNPFFLQLIAIILTILGFGTALIGYNVKERSFWYYSIYAFLLLTFLLISDLYRYDRTYAIRYPHFFSFQWNLQVFYNAAYFLFYLNILDFKKHQPKIYRLILRIVYTIVIIGNIIFLLGIFNVINKWFFPRTYIYAIVPLLVILAIYTLIKTSELPGQLKYYFMFGGVFYIIFSIISLFFPLLKWNFFYLDSFDIFNIGILGEQIAFACGFAYKIKLMSLQIIKKSEENASIKERQNIVLQEKLKEKELEILTVTADAEEQRVQRLQTEHEDQINHLHLVSLQSQMNPHFIFNALNSIKSYLIDNDQQSAISFLTKFSKLIRNILMSSRVEKISLKEELDLVQIYVDIENLRFENQVQFQILNPYRIPLDAIFLPPMILQPFVENALGHGLLHKEGEKYLTLLFSLAENTQILKITDNGVGRKKAAYYSRGITFKNESVGLKITSERLEHFNNQYNVQYSYTISDLENEVGESLGTEVMVIFGEGQ</sequence>
<protein>
    <submittedName>
        <fullName evidence="5">Probable sensor-like histidine kinase YehU</fullName>
        <ecNumber evidence="5">2.7.13.3</ecNumber>
    </submittedName>
</protein>
<dbReference type="STRING" id="266748.HY04_00790"/>
<keyword evidence="2" id="KW-1133">Transmembrane helix</keyword>
<evidence type="ECO:0000313" key="4">
    <source>
        <dbReference type="EMBL" id="KEY19798.1"/>
    </source>
</evidence>
<name>A0A448NNC5_9FLAO</name>
<keyword evidence="1" id="KW-0175">Coiled coil</keyword>
<dbReference type="Gene3D" id="3.30.565.10">
    <property type="entry name" value="Histidine kinase-like ATPase, C-terminal domain"/>
    <property type="match status" value="1"/>
</dbReference>
<gene>
    <name evidence="5" type="primary">yehU_1</name>
    <name evidence="4" type="ORF">HY04_00790</name>
    <name evidence="5" type="ORF">NCTC13489_00464</name>
</gene>
<dbReference type="PANTHER" id="PTHR34220">
    <property type="entry name" value="SENSOR HISTIDINE KINASE YPDA"/>
    <property type="match status" value="1"/>
</dbReference>
<feature type="transmembrane region" description="Helical" evidence="2">
    <location>
        <begin position="72"/>
        <end position="92"/>
    </location>
</feature>
<feature type="coiled-coil region" evidence="1">
    <location>
        <begin position="227"/>
        <end position="280"/>
    </location>
</feature>
<dbReference type="Pfam" id="PF06580">
    <property type="entry name" value="His_kinase"/>
    <property type="match status" value="1"/>
</dbReference>